<dbReference type="SUPFAM" id="SSF51905">
    <property type="entry name" value="FAD/NAD(P)-binding domain"/>
    <property type="match status" value="2"/>
</dbReference>
<evidence type="ECO:0000313" key="5">
    <source>
        <dbReference type="Proteomes" id="UP000005222"/>
    </source>
</evidence>
<dbReference type="Gene3D" id="3.50.50.60">
    <property type="entry name" value="FAD/NAD(P)-binding domain"/>
    <property type="match status" value="1"/>
</dbReference>
<dbReference type="OMA" id="LWFMMGN"/>
<keyword evidence="1" id="KW-0285">Flavoprotein</keyword>
<dbReference type="AlphaFoldDB" id="G8YMK5"/>
<evidence type="ECO:0000256" key="2">
    <source>
        <dbReference type="ARBA" id="ARBA00022827"/>
    </source>
</evidence>
<name>G8YMK5_PICSO</name>
<dbReference type="InParanoid" id="G8YMK5"/>
<proteinExistence type="predicted"/>
<dbReference type="InterPro" id="IPR036188">
    <property type="entry name" value="FAD/NAD-bd_sf"/>
</dbReference>
<keyword evidence="2" id="KW-0274">FAD</keyword>
<evidence type="ECO:0000256" key="3">
    <source>
        <dbReference type="ARBA" id="ARBA00023002"/>
    </source>
</evidence>
<dbReference type="eggNOG" id="KOG1399">
    <property type="taxonomic scope" value="Eukaryota"/>
</dbReference>
<dbReference type="Pfam" id="PF00743">
    <property type="entry name" value="FMO-like"/>
    <property type="match status" value="1"/>
</dbReference>
<dbReference type="HOGENOM" id="CLU_015676_1_0_1"/>
<keyword evidence="5" id="KW-1185">Reference proteome</keyword>
<gene>
    <name evidence="4" type="primary">Piso0_001214</name>
    <name evidence="4" type="ORF">GNLVRS01_PISO0E00268g</name>
</gene>
<dbReference type="GO" id="GO:0004499">
    <property type="term" value="F:N,N-dimethylaniline monooxygenase activity"/>
    <property type="evidence" value="ECO:0007669"/>
    <property type="project" value="InterPro"/>
</dbReference>
<dbReference type="GO" id="GO:0050660">
    <property type="term" value="F:flavin adenine dinucleotide binding"/>
    <property type="evidence" value="ECO:0007669"/>
    <property type="project" value="InterPro"/>
</dbReference>
<dbReference type="EMBL" id="FO082055">
    <property type="protein sequence ID" value="CCE79173.1"/>
    <property type="molecule type" value="Genomic_DNA"/>
</dbReference>
<dbReference type="GO" id="GO:0050661">
    <property type="term" value="F:NADP binding"/>
    <property type="evidence" value="ECO:0007669"/>
    <property type="project" value="InterPro"/>
</dbReference>
<dbReference type="InterPro" id="IPR020946">
    <property type="entry name" value="Flavin_mOase-like"/>
</dbReference>
<protein>
    <submittedName>
        <fullName evidence="4">Piso0_001214 protein</fullName>
    </submittedName>
</protein>
<dbReference type="PANTHER" id="PTHR43539:SF68">
    <property type="entry name" value="FLAVIN-BINDING MONOOXYGENASE-LIKE PROTEIN (AFU_ORTHOLOGUE AFUA_4G09220)"/>
    <property type="match status" value="1"/>
</dbReference>
<dbReference type="PANTHER" id="PTHR43539">
    <property type="entry name" value="FLAVIN-BINDING MONOOXYGENASE-LIKE PROTEIN (AFU_ORTHOLOGUE AFUA_4G09220)"/>
    <property type="match status" value="1"/>
</dbReference>
<accession>G8YMK5</accession>
<dbReference type="STRING" id="559304.G8YMK5"/>
<organism evidence="4 5">
    <name type="scientific">Pichia sorbitophila (strain ATCC MYA-4447 / BCRC 22081 / CBS 7064 / NBRC 10061 / NRRL Y-12695)</name>
    <name type="common">Hybrid yeast</name>
    <dbReference type="NCBI Taxonomy" id="559304"/>
    <lineage>
        <taxon>Eukaryota</taxon>
        <taxon>Fungi</taxon>
        <taxon>Dikarya</taxon>
        <taxon>Ascomycota</taxon>
        <taxon>Saccharomycotina</taxon>
        <taxon>Pichiomycetes</taxon>
        <taxon>Debaryomycetaceae</taxon>
        <taxon>Millerozyma</taxon>
    </lineage>
</organism>
<evidence type="ECO:0000313" key="4">
    <source>
        <dbReference type="EMBL" id="CCE79173.1"/>
    </source>
</evidence>
<dbReference type="InterPro" id="IPR050982">
    <property type="entry name" value="Auxin_biosynth/cation_transpt"/>
</dbReference>
<reference evidence="4 5" key="1">
    <citation type="journal article" date="2012" name="G3 (Bethesda)">
        <title>Pichia sorbitophila, an interspecies yeast hybrid reveals early steps of genome resolution following polyploidization.</title>
        <authorList>
            <person name="Leh Louis V."/>
            <person name="Despons L."/>
            <person name="Friedrich A."/>
            <person name="Martin T."/>
            <person name="Durrens P."/>
            <person name="Casaregola S."/>
            <person name="Neuveglise C."/>
            <person name="Fairhead C."/>
            <person name="Marck C."/>
            <person name="Cruz J.A."/>
            <person name="Straub M.L."/>
            <person name="Kugler V."/>
            <person name="Sacerdot C."/>
            <person name="Uzunov Z."/>
            <person name="Thierry A."/>
            <person name="Weiss S."/>
            <person name="Bleykasten C."/>
            <person name="De Montigny J."/>
            <person name="Jacques N."/>
            <person name="Jung P."/>
            <person name="Lemaire M."/>
            <person name="Mallet S."/>
            <person name="Morel G."/>
            <person name="Richard G.F."/>
            <person name="Sarkar A."/>
            <person name="Savel G."/>
            <person name="Schacherer J."/>
            <person name="Seret M.L."/>
            <person name="Talla E."/>
            <person name="Samson G."/>
            <person name="Jubin C."/>
            <person name="Poulain J."/>
            <person name="Vacherie B."/>
            <person name="Barbe V."/>
            <person name="Pelletier E."/>
            <person name="Sherman D.J."/>
            <person name="Westhof E."/>
            <person name="Weissenbach J."/>
            <person name="Baret P.V."/>
            <person name="Wincker P."/>
            <person name="Gaillardin C."/>
            <person name="Dujon B."/>
            <person name="Souciet J.L."/>
        </authorList>
    </citation>
    <scope>NUCLEOTIDE SEQUENCE [LARGE SCALE GENOMIC DNA]</scope>
    <source>
        <strain evidence="5">ATCC MYA-4447 / BCRC 22081 / CBS 7064 / NBRC 10061 / NRRL Y-12695</strain>
    </source>
</reference>
<keyword evidence="3" id="KW-0560">Oxidoreductase</keyword>
<dbReference type="Proteomes" id="UP000005222">
    <property type="component" value="Chromosome E"/>
</dbReference>
<dbReference type="OrthoDB" id="74360at2759"/>
<evidence type="ECO:0000256" key="1">
    <source>
        <dbReference type="ARBA" id="ARBA00022630"/>
    </source>
</evidence>
<sequence length="607" mass="67030">MTISYVENVRPEVLPSGFPLKKAPLEVASAWLAKFQEAAKSADAKQFDNLISTQGVWRDVISFTNDYRSIAKPNIFKAAQDILTPESVSNVRLDDTKPPSLENPFSDYFYVESFFKFDVKLGPGVGIVKLIQDADGEFRAYSLFTTLDGIHGRPFLEGSNRMKGKHNIEQSYDEIREGEVNNPKPSVIIVGGGHNGLQTAAHLKALGVEALVIDKNKRTGDNWRLRYKSLSLHDPVWANHLCYMPFPSTWPIFTPSGKLANWLEHYVDVLELNVWNSSEVLSSQTHFNEATRTWTVTINRDGRIHKFDSISHVVLATGLGGGHPKLPPPFKGQETFRGTILHSSGHESGALWKGKKALVVGACTSAHDICADFANNDVDVTMLQRSPTFVMSVKKGMPIVTGGYRENGPHTTTADLGGESISKYVAKLYHQHLMRVVEKEDAELLDGLAKAGFKTTKGEDNSGFLMSALQKAGGYYFDTGASQKIIDGDIKVKQGEIDHFTPNGVVYKDGSSADFDVVVFATGYTGFKDTVKGILGPTYADKLKPVWGLDNEGELRSVCRDCGIPRVYYIVGNLSAARFNTRIAALQIVVEQKNGDLKRYTIEKQKD</sequence>